<dbReference type="PANTHER" id="PTHR33930:SF7">
    <property type="entry name" value="ALKYL HYDROPEROXIDE REDUCTASE AHPD"/>
    <property type="match status" value="1"/>
</dbReference>
<protein>
    <recommendedName>
        <fullName evidence="6">Alkyl hydroperoxide reductase AhpD</fullName>
        <ecNumber evidence="6">1.11.1.28</ecNumber>
    </recommendedName>
    <alternativeName>
        <fullName evidence="6">Alkylhydroperoxidase AhpD</fullName>
    </alternativeName>
</protein>
<name>A0A2S7SW95_9BACT</name>
<feature type="active site" description="Cysteine sulfenic acid (-SOH) intermediate" evidence="6">
    <location>
        <position position="161"/>
    </location>
</feature>
<comment type="similarity">
    <text evidence="6">Belongs to the AhpD family.</text>
</comment>
<dbReference type="PANTHER" id="PTHR33930">
    <property type="entry name" value="ALKYL HYDROPEROXIDE REDUCTASE AHPD"/>
    <property type="match status" value="1"/>
</dbReference>
<dbReference type="InterPro" id="IPR004674">
    <property type="entry name" value="AhpD"/>
</dbReference>
<dbReference type="SUPFAM" id="SSF69118">
    <property type="entry name" value="AhpD-like"/>
    <property type="match status" value="1"/>
</dbReference>
<dbReference type="AlphaFoldDB" id="A0A2S7SW95"/>
<dbReference type="EC" id="1.11.1.28" evidence="6"/>
<feature type="disulfide bond" description="Interchain (with AhpC); in linked form" evidence="6">
    <location>
        <position position="161"/>
    </location>
</feature>
<dbReference type="GO" id="GO:0006979">
    <property type="term" value="P:response to oxidative stress"/>
    <property type="evidence" value="ECO:0007669"/>
    <property type="project" value="InterPro"/>
</dbReference>
<evidence type="ECO:0000256" key="6">
    <source>
        <dbReference type="HAMAP-Rule" id="MF_01676"/>
    </source>
</evidence>
<dbReference type="InterPro" id="IPR004675">
    <property type="entry name" value="AhpD_core"/>
</dbReference>
<keyword evidence="1 6" id="KW-0575">Peroxidase</keyword>
<feature type="disulfide bond" evidence="6">
    <location>
        <begin position="158"/>
        <end position="161"/>
    </location>
</feature>
<dbReference type="Proteomes" id="UP000239872">
    <property type="component" value="Unassembled WGS sequence"/>
</dbReference>
<keyword evidence="2 6" id="KW-0049">Antioxidant</keyword>
<feature type="domain" description="Carboxymuconolactone decarboxylase-like" evidence="7">
    <location>
        <begin position="142"/>
        <end position="191"/>
    </location>
</feature>
<reference evidence="8 9" key="1">
    <citation type="submission" date="2018-01" db="EMBL/GenBank/DDBJ databases">
        <title>A novel member of the phylum Bacteroidetes isolated from glacier ice.</title>
        <authorList>
            <person name="Liu Q."/>
            <person name="Xin Y.-H."/>
        </authorList>
    </citation>
    <scope>NUCLEOTIDE SEQUENCE [LARGE SCALE GENOMIC DNA]</scope>
    <source>
        <strain evidence="8 9">RB1R16</strain>
    </source>
</reference>
<comment type="catalytic activity">
    <reaction evidence="6">
        <text>N(6)-[(R)-dihydrolipoyl]-L-lysyl-[lipoyl-carrier protein] + a hydroperoxide = N(6)-[(R)-lipoyl]-L-lysyl-[lipoyl-carrier protein] + an alcohol + H2O</text>
        <dbReference type="Rhea" id="RHEA:62636"/>
        <dbReference type="Rhea" id="RHEA-COMP:10502"/>
        <dbReference type="Rhea" id="RHEA-COMP:16355"/>
        <dbReference type="ChEBI" id="CHEBI:15377"/>
        <dbReference type="ChEBI" id="CHEBI:30879"/>
        <dbReference type="ChEBI" id="CHEBI:35924"/>
        <dbReference type="ChEBI" id="CHEBI:83099"/>
        <dbReference type="ChEBI" id="CHEBI:83100"/>
        <dbReference type="EC" id="1.11.1.28"/>
    </reaction>
</comment>
<evidence type="ECO:0000313" key="9">
    <source>
        <dbReference type="Proteomes" id="UP000239872"/>
    </source>
</evidence>
<keyword evidence="4 6" id="KW-1015">Disulfide bond</keyword>
<evidence type="ECO:0000313" key="8">
    <source>
        <dbReference type="EMBL" id="PQJ10887.1"/>
    </source>
</evidence>
<dbReference type="GO" id="GO:0032843">
    <property type="term" value="F:hydroperoxide reductase activity"/>
    <property type="evidence" value="ECO:0007669"/>
    <property type="project" value="InterPro"/>
</dbReference>
<dbReference type="EMBL" id="PPSL01000003">
    <property type="protein sequence ID" value="PQJ10887.1"/>
    <property type="molecule type" value="Genomic_DNA"/>
</dbReference>
<evidence type="ECO:0000256" key="5">
    <source>
        <dbReference type="ARBA" id="ARBA00023284"/>
    </source>
</evidence>
<feature type="active site" description="Proton donor" evidence="6">
    <location>
        <position position="158"/>
    </location>
</feature>
<evidence type="ECO:0000256" key="1">
    <source>
        <dbReference type="ARBA" id="ARBA00022559"/>
    </source>
</evidence>
<proteinExistence type="inferred from homology"/>
<gene>
    <name evidence="6" type="primary">ahpD</name>
    <name evidence="8" type="ORF">CJD36_013020</name>
</gene>
<evidence type="ECO:0000256" key="3">
    <source>
        <dbReference type="ARBA" id="ARBA00023002"/>
    </source>
</evidence>
<dbReference type="InterPro" id="IPR029032">
    <property type="entry name" value="AhpD-like"/>
</dbReference>
<dbReference type="GO" id="GO:0051920">
    <property type="term" value="F:peroxiredoxin activity"/>
    <property type="evidence" value="ECO:0007669"/>
    <property type="project" value="InterPro"/>
</dbReference>
<dbReference type="RefSeq" id="WP_105039614.1">
    <property type="nucleotide sequence ID" value="NZ_PPSL01000003.1"/>
</dbReference>
<comment type="function">
    <text evidence="6">Antioxidant protein with alkyl hydroperoxidase activity. Required for the reduction of the AhpC active site cysteine residues and for the regeneration of the AhpC enzyme activity.</text>
</comment>
<dbReference type="InterPro" id="IPR003779">
    <property type="entry name" value="CMD-like"/>
</dbReference>
<dbReference type="OrthoDB" id="9801997at2"/>
<dbReference type="HAMAP" id="MF_01676">
    <property type="entry name" value="AhpD"/>
    <property type="match status" value="1"/>
</dbReference>
<evidence type="ECO:0000256" key="4">
    <source>
        <dbReference type="ARBA" id="ARBA00023157"/>
    </source>
</evidence>
<dbReference type="GO" id="GO:0045454">
    <property type="term" value="P:cell redox homeostasis"/>
    <property type="evidence" value="ECO:0007669"/>
    <property type="project" value="TreeGrafter"/>
</dbReference>
<dbReference type="NCBIfam" id="TIGR00778">
    <property type="entry name" value="ahpD_dom"/>
    <property type="match status" value="1"/>
</dbReference>
<keyword evidence="3 6" id="KW-0560">Oxidoreductase</keyword>
<evidence type="ECO:0000259" key="7">
    <source>
        <dbReference type="Pfam" id="PF02627"/>
    </source>
</evidence>
<dbReference type="GO" id="GO:0015036">
    <property type="term" value="F:disulfide oxidoreductase activity"/>
    <property type="evidence" value="ECO:0007669"/>
    <property type="project" value="TreeGrafter"/>
</dbReference>
<organism evidence="8 9">
    <name type="scientific">Flavipsychrobacter stenotrophus</name>
    <dbReference type="NCBI Taxonomy" id="2077091"/>
    <lineage>
        <taxon>Bacteria</taxon>
        <taxon>Pseudomonadati</taxon>
        <taxon>Bacteroidota</taxon>
        <taxon>Chitinophagia</taxon>
        <taxon>Chitinophagales</taxon>
        <taxon>Chitinophagaceae</taxon>
        <taxon>Flavipsychrobacter</taxon>
    </lineage>
</organism>
<keyword evidence="5 6" id="KW-0676">Redox-active center</keyword>
<dbReference type="Pfam" id="PF02627">
    <property type="entry name" value="CMD"/>
    <property type="match status" value="1"/>
</dbReference>
<accession>A0A2S7SW95</accession>
<dbReference type="Gene3D" id="1.20.1290.10">
    <property type="entry name" value="AhpD-like"/>
    <property type="match status" value="1"/>
</dbReference>
<comment type="caution">
    <text evidence="8">The sequence shown here is derived from an EMBL/GenBank/DDBJ whole genome shotgun (WGS) entry which is preliminary data.</text>
</comment>
<evidence type="ECO:0000256" key="2">
    <source>
        <dbReference type="ARBA" id="ARBA00022862"/>
    </source>
</evidence>
<sequence>MSTLTNNETIMNLFQDLGIDPEHTSIPLARMAAVDSKSIRDLKLNVSGMLNSKNMTKKEAYMVALSAAANEKHDVLTVAFENLAKKEGATDEEIAEVHACVSIMNVNNIFYRFRHFMGGNEYYDKTPAGLRMSVMMSPVMGKGLFELISLVLSAINGCERCVTSHEHSVKEQGASEPRIYDAIRLGAVIKGLCVTI</sequence>
<keyword evidence="9" id="KW-1185">Reference proteome</keyword>